<evidence type="ECO:0000256" key="7">
    <source>
        <dbReference type="ARBA" id="ARBA00023239"/>
    </source>
</evidence>
<dbReference type="InterPro" id="IPR047214">
    <property type="entry name" value="TPP_PDC_IPDC"/>
</dbReference>
<keyword evidence="3" id="KW-0479">Metal-binding</keyword>
<protein>
    <submittedName>
        <fullName evidence="12">4-hydroxyphenylpyruvate decarboxylase</fullName>
        <ecNumber evidence="12">4.1.1.80</ecNumber>
    </submittedName>
</protein>
<evidence type="ECO:0000259" key="9">
    <source>
        <dbReference type="Pfam" id="PF00205"/>
    </source>
</evidence>
<evidence type="ECO:0000313" key="12">
    <source>
        <dbReference type="EMBL" id="KAJ4456844.1"/>
    </source>
</evidence>
<proteinExistence type="inferred from homology"/>
<organism evidence="12 13">
    <name type="scientific">Paratrimastix pyriformis</name>
    <dbReference type="NCBI Taxonomy" id="342808"/>
    <lineage>
        <taxon>Eukaryota</taxon>
        <taxon>Metamonada</taxon>
        <taxon>Preaxostyla</taxon>
        <taxon>Paratrimastigidae</taxon>
        <taxon>Paratrimastix</taxon>
    </lineage>
</organism>
<feature type="domain" description="Thiamine pyrophosphate enzyme TPP-binding" evidence="10">
    <location>
        <begin position="375"/>
        <end position="523"/>
    </location>
</feature>
<dbReference type="SUPFAM" id="SSF52467">
    <property type="entry name" value="DHS-like NAD/FAD-binding domain"/>
    <property type="match status" value="1"/>
</dbReference>
<dbReference type="PIRSF" id="PIRSF036565">
    <property type="entry name" value="Pyruvt_ip_decrb"/>
    <property type="match status" value="1"/>
</dbReference>
<dbReference type="Pfam" id="PF00205">
    <property type="entry name" value="TPP_enzyme_M"/>
    <property type="match status" value="1"/>
</dbReference>
<feature type="domain" description="Thiamine pyrophosphate enzyme N-terminal TPP-binding" evidence="11">
    <location>
        <begin position="6"/>
        <end position="114"/>
    </location>
</feature>
<keyword evidence="4" id="KW-0210">Decarboxylase</keyword>
<dbReference type="Pfam" id="PF02775">
    <property type="entry name" value="TPP_enzyme_C"/>
    <property type="match status" value="1"/>
</dbReference>
<keyword evidence="5" id="KW-0460">Magnesium</keyword>
<dbReference type="Proteomes" id="UP001141327">
    <property type="component" value="Unassembled WGS sequence"/>
</dbReference>
<comment type="cofactor">
    <cofactor evidence="1">
        <name>thiamine diphosphate</name>
        <dbReference type="ChEBI" id="CHEBI:58937"/>
    </cofactor>
</comment>
<evidence type="ECO:0000256" key="5">
    <source>
        <dbReference type="ARBA" id="ARBA00022842"/>
    </source>
</evidence>
<evidence type="ECO:0000256" key="4">
    <source>
        <dbReference type="ARBA" id="ARBA00022793"/>
    </source>
</evidence>
<feature type="domain" description="Thiamine pyrophosphate enzyme central" evidence="9">
    <location>
        <begin position="245"/>
        <end position="314"/>
    </location>
</feature>
<evidence type="ECO:0000259" key="11">
    <source>
        <dbReference type="Pfam" id="PF02776"/>
    </source>
</evidence>
<dbReference type="InterPro" id="IPR012001">
    <property type="entry name" value="Thiamin_PyroP_enz_TPP-bd_dom"/>
</dbReference>
<evidence type="ECO:0000259" key="10">
    <source>
        <dbReference type="Pfam" id="PF02775"/>
    </source>
</evidence>
<dbReference type="GO" id="GO:0050546">
    <property type="term" value="F:4-hydroxyphenylpyruvate decarboxylase activity"/>
    <property type="evidence" value="ECO:0007669"/>
    <property type="project" value="UniProtKB-EC"/>
</dbReference>
<dbReference type="InterPro" id="IPR029061">
    <property type="entry name" value="THDP-binding"/>
</dbReference>
<sequence>MGEQVTVGKYLGLRLKELGVDSLFGVPGDYAFAVMDEMIATGLRWKGDCNELNAAYAADGYARTHACGIGALVVTFGVGTFSAMSPIVGSFAERIPICLVTGSPPSTSVPSQHHTRVLHHTVGTKEALQMQQKCMTTCTASAVILPHDGTRACEMIDDALLAMIQHSAPVSIEVPKDVASIACPAPTPKDFRALALGRAKRVEASVREADNEAVAVIRRAREQRHRILMIVGHESASVFQQDPSEQTRNDLVTIIDRAQIPFVTLQQSKGIISEDHPLFLGVWNGTSCPQEVIDAVDQSEVLLVFGAWLTDVATDKFRGPGCASKSMCIFAYGSRVIISHHEYRKSPYRGKQLTGAFFYSHVQSLMPAGSTVVVDVGDSGFRMVDFCLPHGATFLCNSLWLAIGYSIPAAFGALVAQPPGVPVFVFCGDGASQMSAQELSPMIREGKHAIVFIINNDDYAIETAIHPSGVIYNSIPMWNYSRLVEVYNGPDGQGRCVRVETEDQCVHALHEALQYPKLTLIEIKLQKGDISPLLATFGRVMGGHK</sequence>
<dbReference type="PANTHER" id="PTHR43452">
    <property type="entry name" value="PYRUVATE DECARBOXYLASE"/>
    <property type="match status" value="1"/>
</dbReference>
<dbReference type="PANTHER" id="PTHR43452:SF30">
    <property type="entry name" value="PYRUVATE DECARBOXYLASE ISOZYME 1-RELATED"/>
    <property type="match status" value="1"/>
</dbReference>
<dbReference type="EMBL" id="JAPMOS010000059">
    <property type="protein sequence ID" value="KAJ4456844.1"/>
    <property type="molecule type" value="Genomic_DNA"/>
</dbReference>
<evidence type="ECO:0000256" key="1">
    <source>
        <dbReference type="ARBA" id="ARBA00001964"/>
    </source>
</evidence>
<evidence type="ECO:0000256" key="6">
    <source>
        <dbReference type="ARBA" id="ARBA00023052"/>
    </source>
</evidence>
<dbReference type="InterPro" id="IPR012110">
    <property type="entry name" value="PDC/IPDC-like"/>
</dbReference>
<keyword evidence="7 12" id="KW-0456">Lyase</keyword>
<evidence type="ECO:0000256" key="2">
    <source>
        <dbReference type="ARBA" id="ARBA00007812"/>
    </source>
</evidence>
<dbReference type="Gene3D" id="3.40.50.1220">
    <property type="entry name" value="TPP-binding domain"/>
    <property type="match status" value="1"/>
</dbReference>
<evidence type="ECO:0000313" key="13">
    <source>
        <dbReference type="Proteomes" id="UP001141327"/>
    </source>
</evidence>
<dbReference type="InterPro" id="IPR011766">
    <property type="entry name" value="TPP_enzyme_TPP-bd"/>
</dbReference>
<dbReference type="Gene3D" id="3.40.50.970">
    <property type="match status" value="2"/>
</dbReference>
<comment type="similarity">
    <text evidence="2 8">Belongs to the TPP enzyme family.</text>
</comment>
<evidence type="ECO:0000256" key="3">
    <source>
        <dbReference type="ARBA" id="ARBA00022723"/>
    </source>
</evidence>
<dbReference type="EC" id="4.1.1.80" evidence="12"/>
<accession>A0ABQ8UHP0</accession>
<dbReference type="CDD" id="cd07038">
    <property type="entry name" value="TPP_PYR_PDC_IPDC_like"/>
    <property type="match status" value="1"/>
</dbReference>
<evidence type="ECO:0000256" key="8">
    <source>
        <dbReference type="RuleBase" id="RU362132"/>
    </source>
</evidence>
<name>A0ABQ8UHP0_9EUKA</name>
<dbReference type="InterPro" id="IPR029035">
    <property type="entry name" value="DHS-like_NAD/FAD-binding_dom"/>
</dbReference>
<reference evidence="12" key="1">
    <citation type="journal article" date="2022" name="bioRxiv">
        <title>Genomics of Preaxostyla Flagellates Illuminates Evolutionary Transitions and the Path Towards Mitochondrial Loss.</title>
        <authorList>
            <person name="Novak L.V.F."/>
            <person name="Treitli S.C."/>
            <person name="Pyrih J."/>
            <person name="Halakuc P."/>
            <person name="Pipaliya S.V."/>
            <person name="Vacek V."/>
            <person name="Brzon O."/>
            <person name="Soukal P."/>
            <person name="Eme L."/>
            <person name="Dacks J.B."/>
            <person name="Karnkowska A."/>
            <person name="Elias M."/>
            <person name="Hampl V."/>
        </authorList>
    </citation>
    <scope>NUCLEOTIDE SEQUENCE</scope>
    <source>
        <strain evidence="12">RCP-MX</strain>
    </source>
</reference>
<keyword evidence="6 8" id="KW-0786">Thiamine pyrophosphate</keyword>
<dbReference type="SUPFAM" id="SSF52518">
    <property type="entry name" value="Thiamin diphosphate-binding fold (THDP-binding)"/>
    <property type="match status" value="2"/>
</dbReference>
<comment type="caution">
    <text evidence="12">The sequence shown here is derived from an EMBL/GenBank/DDBJ whole genome shotgun (WGS) entry which is preliminary data.</text>
</comment>
<keyword evidence="13" id="KW-1185">Reference proteome</keyword>
<dbReference type="InterPro" id="IPR012000">
    <property type="entry name" value="Thiamin_PyroP_enz_cen_dom"/>
</dbReference>
<dbReference type="Pfam" id="PF02776">
    <property type="entry name" value="TPP_enzyme_N"/>
    <property type="match status" value="1"/>
</dbReference>
<dbReference type="InterPro" id="IPR047213">
    <property type="entry name" value="TPP_PYR_PDC_IPDC-like"/>
</dbReference>
<gene>
    <name evidence="12" type="ORF">PAPYR_13536</name>
</gene>
<dbReference type="CDD" id="cd02005">
    <property type="entry name" value="TPP_PDC_IPDC"/>
    <property type="match status" value="1"/>
</dbReference>